<feature type="region of interest" description="Disordered" evidence="1">
    <location>
        <begin position="1"/>
        <end position="24"/>
    </location>
</feature>
<evidence type="ECO:0000256" key="1">
    <source>
        <dbReference type="SAM" id="MobiDB-lite"/>
    </source>
</evidence>
<feature type="compositionally biased region" description="Pro residues" evidence="1">
    <location>
        <begin position="10"/>
        <end position="24"/>
    </location>
</feature>
<name>A0A4V3SIX0_9PEZI</name>
<protein>
    <submittedName>
        <fullName evidence="2">Uncharacterized protein</fullName>
    </submittedName>
</protein>
<dbReference type="EMBL" id="ML220118">
    <property type="protein sequence ID" value="TGZ81685.1"/>
    <property type="molecule type" value="Genomic_DNA"/>
</dbReference>
<evidence type="ECO:0000313" key="2">
    <source>
        <dbReference type="EMBL" id="TGZ81685.1"/>
    </source>
</evidence>
<gene>
    <name evidence="2" type="ORF">EX30DRAFT_340562</name>
</gene>
<dbReference type="Proteomes" id="UP000298138">
    <property type="component" value="Unassembled WGS sequence"/>
</dbReference>
<organism evidence="2 3">
    <name type="scientific">Ascodesmis nigricans</name>
    <dbReference type="NCBI Taxonomy" id="341454"/>
    <lineage>
        <taxon>Eukaryota</taxon>
        <taxon>Fungi</taxon>
        <taxon>Dikarya</taxon>
        <taxon>Ascomycota</taxon>
        <taxon>Pezizomycotina</taxon>
        <taxon>Pezizomycetes</taxon>
        <taxon>Pezizales</taxon>
        <taxon>Ascodesmidaceae</taxon>
        <taxon>Ascodesmis</taxon>
    </lineage>
</organism>
<dbReference type="InParanoid" id="A0A4V3SIX0"/>
<keyword evidence="3" id="KW-1185">Reference proteome</keyword>
<sequence length="72" mass="7826">MNASFRSKFPPTPPEIPTFHHPPPVSDMFRSTNIYIDTIADGNLEIPICTNAGFGLGMGLDRSISLSIHNLG</sequence>
<reference evidence="2 3" key="1">
    <citation type="submission" date="2019-04" db="EMBL/GenBank/DDBJ databases">
        <title>Comparative genomics and transcriptomics to analyze fruiting body development in filamentous ascomycetes.</title>
        <authorList>
            <consortium name="DOE Joint Genome Institute"/>
            <person name="Lutkenhaus R."/>
            <person name="Traeger S."/>
            <person name="Breuer J."/>
            <person name="Kuo A."/>
            <person name="Lipzen A."/>
            <person name="Pangilinan J."/>
            <person name="Dilworth D."/>
            <person name="Sandor L."/>
            <person name="Poggeler S."/>
            <person name="Barry K."/>
            <person name="Grigoriev I.V."/>
            <person name="Nowrousian M."/>
        </authorList>
    </citation>
    <scope>NUCLEOTIDE SEQUENCE [LARGE SCALE GENOMIC DNA]</scope>
    <source>
        <strain evidence="2 3">CBS 389.68</strain>
    </source>
</reference>
<dbReference type="AlphaFoldDB" id="A0A4V3SIX0"/>
<proteinExistence type="predicted"/>
<accession>A0A4V3SIX0</accession>
<evidence type="ECO:0000313" key="3">
    <source>
        <dbReference type="Proteomes" id="UP000298138"/>
    </source>
</evidence>